<organism evidence="2 3">
    <name type="scientific">Anabaenopsis circularis NIES-21</name>
    <dbReference type="NCBI Taxonomy" id="1085406"/>
    <lineage>
        <taxon>Bacteria</taxon>
        <taxon>Bacillati</taxon>
        <taxon>Cyanobacteriota</taxon>
        <taxon>Cyanophyceae</taxon>
        <taxon>Nostocales</taxon>
        <taxon>Nodulariaceae</taxon>
        <taxon>Anabaenopsis</taxon>
    </lineage>
</organism>
<gene>
    <name evidence="2" type="ORF">NIES21_13930</name>
</gene>
<keyword evidence="1" id="KW-0472">Membrane</keyword>
<dbReference type="EMBL" id="AP018174">
    <property type="protein sequence ID" value="BAY15576.1"/>
    <property type="molecule type" value="Genomic_DNA"/>
</dbReference>
<dbReference type="AlphaFoldDB" id="A0A1Z4GE07"/>
<evidence type="ECO:0000313" key="2">
    <source>
        <dbReference type="EMBL" id="BAY15576.1"/>
    </source>
</evidence>
<accession>A0A1Z4GE07</accession>
<keyword evidence="3" id="KW-1185">Reference proteome</keyword>
<protein>
    <submittedName>
        <fullName evidence="2">Uncharacterized protein</fullName>
    </submittedName>
</protein>
<dbReference type="Proteomes" id="UP000218287">
    <property type="component" value="Chromosome"/>
</dbReference>
<sequence length="75" mass="8746">MPFSHFLWSVYLRQPVLVQNKNQNRDVIYNVSTANVLILNYLIGTRETRKTREKDVSKSLRIAISTINLIPTDNQ</sequence>
<name>A0A1Z4GE07_9CYAN</name>
<proteinExistence type="predicted"/>
<feature type="transmembrane region" description="Helical" evidence="1">
    <location>
        <begin position="27"/>
        <end position="44"/>
    </location>
</feature>
<keyword evidence="1" id="KW-1133">Transmembrane helix</keyword>
<keyword evidence="1" id="KW-0812">Transmembrane</keyword>
<reference evidence="2 3" key="1">
    <citation type="submission" date="2017-06" db="EMBL/GenBank/DDBJ databases">
        <title>Genome sequencing of cyanobaciteial culture collection at National Institute for Environmental Studies (NIES).</title>
        <authorList>
            <person name="Hirose Y."/>
            <person name="Shimura Y."/>
            <person name="Fujisawa T."/>
            <person name="Nakamura Y."/>
            <person name="Kawachi M."/>
        </authorList>
    </citation>
    <scope>NUCLEOTIDE SEQUENCE [LARGE SCALE GENOMIC DNA]</scope>
    <source>
        <strain evidence="2 3">NIES-21</strain>
    </source>
</reference>
<evidence type="ECO:0000256" key="1">
    <source>
        <dbReference type="SAM" id="Phobius"/>
    </source>
</evidence>
<evidence type="ECO:0000313" key="3">
    <source>
        <dbReference type="Proteomes" id="UP000218287"/>
    </source>
</evidence>